<evidence type="ECO:0000256" key="4">
    <source>
        <dbReference type="ARBA" id="ARBA00022989"/>
    </source>
</evidence>
<sequence length="123" mass="13917">MFDILQNQIQILTACLGLGLKHLPLNPSIFLLHLRLQPVLTLHTESVFNPFDFSFFRSVFSPSSPITILGFASKRVEFCLCLILTLLGYVPGIIYVVYAIALVDHDQFFDEYRCPLYSSASTD</sequence>
<evidence type="ECO:0000256" key="6">
    <source>
        <dbReference type="SAM" id="Phobius"/>
    </source>
</evidence>
<reference evidence="7" key="1">
    <citation type="submission" date="2023-03" db="UniProtKB">
        <authorList>
            <consortium name="EnsemblPlants"/>
        </authorList>
    </citation>
    <scope>IDENTIFICATION</scope>
</reference>
<evidence type="ECO:0000313" key="7">
    <source>
        <dbReference type="EnsemblPlants" id="MELO3C035645.2.1"/>
    </source>
</evidence>
<evidence type="ECO:0000256" key="3">
    <source>
        <dbReference type="ARBA" id="ARBA00022692"/>
    </source>
</evidence>
<comment type="similarity">
    <text evidence="2">Belongs to the UPF0057 (PMP3) family.</text>
</comment>
<keyword evidence="5 6" id="KW-0472">Membrane</keyword>
<dbReference type="AlphaFoldDB" id="A0A9I9ELU8"/>
<accession>A0A9I9ELU8</accession>
<comment type="subcellular location">
    <subcellularLocation>
        <location evidence="1">Membrane</location>
    </subcellularLocation>
</comment>
<dbReference type="EnsemblPlants" id="MELO3C035645.2.1">
    <property type="protein sequence ID" value="MELO3C035645.2.1"/>
    <property type="gene ID" value="MELO3C035645.2"/>
</dbReference>
<proteinExistence type="inferred from homology"/>
<protein>
    <submittedName>
        <fullName evidence="7">Uncharacterized protein</fullName>
    </submittedName>
</protein>
<feature type="transmembrane region" description="Helical" evidence="6">
    <location>
        <begin position="78"/>
        <end position="101"/>
    </location>
</feature>
<dbReference type="GO" id="GO:0016020">
    <property type="term" value="C:membrane"/>
    <property type="evidence" value="ECO:0007669"/>
    <property type="project" value="UniProtKB-SubCell"/>
</dbReference>
<evidence type="ECO:0000256" key="2">
    <source>
        <dbReference type="ARBA" id="ARBA00009530"/>
    </source>
</evidence>
<name>A0A9I9ELU8_CUCME</name>
<dbReference type="InterPro" id="IPR000612">
    <property type="entry name" value="PMP3"/>
</dbReference>
<keyword evidence="4 6" id="KW-1133">Transmembrane helix</keyword>
<dbReference type="Gramene" id="MELO3C035645.2.1">
    <property type="protein sequence ID" value="MELO3C035645.2.1"/>
    <property type="gene ID" value="MELO3C035645.2"/>
</dbReference>
<dbReference type="Pfam" id="PF01679">
    <property type="entry name" value="Pmp3"/>
    <property type="match status" value="1"/>
</dbReference>
<keyword evidence="3 6" id="KW-0812">Transmembrane</keyword>
<organism evidence="7">
    <name type="scientific">Cucumis melo</name>
    <name type="common">Muskmelon</name>
    <dbReference type="NCBI Taxonomy" id="3656"/>
    <lineage>
        <taxon>Eukaryota</taxon>
        <taxon>Viridiplantae</taxon>
        <taxon>Streptophyta</taxon>
        <taxon>Embryophyta</taxon>
        <taxon>Tracheophyta</taxon>
        <taxon>Spermatophyta</taxon>
        <taxon>Magnoliopsida</taxon>
        <taxon>eudicotyledons</taxon>
        <taxon>Gunneridae</taxon>
        <taxon>Pentapetalae</taxon>
        <taxon>rosids</taxon>
        <taxon>fabids</taxon>
        <taxon>Cucurbitales</taxon>
        <taxon>Cucurbitaceae</taxon>
        <taxon>Benincaseae</taxon>
        <taxon>Cucumis</taxon>
    </lineage>
</organism>
<evidence type="ECO:0000256" key="1">
    <source>
        <dbReference type="ARBA" id="ARBA00004370"/>
    </source>
</evidence>
<evidence type="ECO:0000256" key="5">
    <source>
        <dbReference type="ARBA" id="ARBA00023136"/>
    </source>
</evidence>